<dbReference type="EMBL" id="CP099420">
    <property type="protein sequence ID" value="USW50721.1"/>
    <property type="molecule type" value="Genomic_DNA"/>
</dbReference>
<feature type="binding site" evidence="7">
    <location>
        <position position="134"/>
    </location>
    <ligand>
        <name>Zn(2+)</name>
        <dbReference type="ChEBI" id="CHEBI:29105"/>
        <label>2</label>
    </ligand>
</feature>
<comment type="subcellular location">
    <subcellularLocation>
        <location evidence="1">Nucleus</location>
    </subcellularLocation>
</comment>
<reference evidence="11" key="1">
    <citation type="submission" date="2022-06" db="EMBL/GenBank/DDBJ databases">
        <title>Complete genome sequences of two strains of the flax pathogen Septoria linicola.</title>
        <authorList>
            <person name="Lapalu N."/>
            <person name="Simon A."/>
            <person name="Demenou B."/>
            <person name="Paumier D."/>
            <person name="Guillot M.-P."/>
            <person name="Gout L."/>
            <person name="Valade R."/>
        </authorList>
    </citation>
    <scope>NUCLEOTIDE SEQUENCE</scope>
    <source>
        <strain evidence="11">SE15195</strain>
    </source>
</reference>
<feature type="domain" description="PHD-type" evidence="10">
    <location>
        <begin position="109"/>
        <end position="169"/>
    </location>
</feature>
<dbReference type="PROSITE" id="PS50016">
    <property type="entry name" value="ZF_PHD_2"/>
    <property type="match status" value="1"/>
</dbReference>
<feature type="binding site" evidence="7">
    <location>
        <position position="114"/>
    </location>
    <ligand>
        <name>Zn(2+)</name>
        <dbReference type="ChEBI" id="CHEBI:29105"/>
        <label>1</label>
    </ligand>
</feature>
<feature type="binding site" evidence="7">
    <location>
        <position position="166"/>
    </location>
    <ligand>
        <name>Zn(2+)</name>
        <dbReference type="ChEBI" id="CHEBI:29105"/>
        <label>2</label>
    </ligand>
</feature>
<organism evidence="11 12">
    <name type="scientific">Septoria linicola</name>
    <dbReference type="NCBI Taxonomy" id="215465"/>
    <lineage>
        <taxon>Eukaryota</taxon>
        <taxon>Fungi</taxon>
        <taxon>Dikarya</taxon>
        <taxon>Ascomycota</taxon>
        <taxon>Pezizomycotina</taxon>
        <taxon>Dothideomycetes</taxon>
        <taxon>Dothideomycetidae</taxon>
        <taxon>Mycosphaerellales</taxon>
        <taxon>Mycosphaerellaceae</taxon>
        <taxon>Septoria</taxon>
    </lineage>
</organism>
<dbReference type="GO" id="GO:0005634">
    <property type="term" value="C:nucleus"/>
    <property type="evidence" value="ECO:0007669"/>
    <property type="project" value="UniProtKB-SubCell"/>
</dbReference>
<evidence type="ECO:0000259" key="10">
    <source>
        <dbReference type="PROSITE" id="PS50016"/>
    </source>
</evidence>
<dbReference type="Gene3D" id="3.30.40.10">
    <property type="entry name" value="Zinc/RING finger domain, C3HC4 (zinc finger)"/>
    <property type="match status" value="1"/>
</dbReference>
<feature type="compositionally biased region" description="Low complexity" evidence="9">
    <location>
        <begin position="23"/>
        <end position="35"/>
    </location>
</feature>
<name>A0A9Q9ARI3_9PEZI</name>
<dbReference type="SMART" id="SM00249">
    <property type="entry name" value="PHD"/>
    <property type="match status" value="1"/>
</dbReference>
<feature type="binding site" evidence="7">
    <location>
        <position position="163"/>
    </location>
    <ligand>
        <name>Zn(2+)</name>
        <dbReference type="ChEBI" id="CHEBI:29105"/>
        <label>2</label>
    </ligand>
</feature>
<dbReference type="PANTHER" id="PTHR10333">
    <property type="entry name" value="INHIBITOR OF GROWTH PROTEIN"/>
    <property type="match status" value="1"/>
</dbReference>
<dbReference type="InterPro" id="IPR019786">
    <property type="entry name" value="Zinc_finger_PHD-type_CS"/>
</dbReference>
<feature type="binding site" evidence="7">
    <location>
        <position position="145"/>
    </location>
    <ligand>
        <name>Zn(2+)</name>
        <dbReference type="ChEBI" id="CHEBI:29105"/>
        <label>1</label>
    </ligand>
</feature>
<keyword evidence="3 7" id="KW-0479">Metal-binding</keyword>
<evidence type="ECO:0000256" key="3">
    <source>
        <dbReference type="ARBA" id="ARBA00022723"/>
    </source>
</evidence>
<evidence type="ECO:0000256" key="9">
    <source>
        <dbReference type="SAM" id="MobiDB-lite"/>
    </source>
</evidence>
<keyword evidence="5 7" id="KW-0862">Zinc</keyword>
<protein>
    <submittedName>
        <fullName evidence="11">Zinc finger, PHD-type, Zinc finger, FYVE/PHD-type, Zinc finger, RING/FYVE/PHD-type</fullName>
    </submittedName>
</protein>
<dbReference type="InterPro" id="IPR011011">
    <property type="entry name" value="Znf_FYVE_PHD"/>
</dbReference>
<sequence>MLSSPSQSLPEMPLLNGRRSKRVTTQAATAASQRRVSPKKATSPPSGGSIRRTSRLQTELRASDPKLQDNFSRDGADIDHTDEEGLRFAGYRGNRFFEALDRDCAGGRVEFCVCKSVASGKDGGDVDIEELVRCSVRDCKPGWFHLECVGLPDHPPMRLGWMCPDCILSQGMTTSVQGLWDMKHGEDLSRVKRWLKESRQERREAQQRAATVKALNELWEDDCGQVR</sequence>
<keyword evidence="6" id="KW-0539">Nucleus</keyword>
<keyword evidence="12" id="KW-1185">Reference proteome</keyword>
<evidence type="ECO:0000256" key="8">
    <source>
        <dbReference type="PROSITE-ProRule" id="PRU00146"/>
    </source>
</evidence>
<feature type="region of interest" description="Disordered" evidence="9">
    <location>
        <begin position="1"/>
        <end position="79"/>
    </location>
</feature>
<evidence type="ECO:0000313" key="12">
    <source>
        <dbReference type="Proteomes" id="UP001056384"/>
    </source>
</evidence>
<evidence type="ECO:0000256" key="1">
    <source>
        <dbReference type="ARBA" id="ARBA00004123"/>
    </source>
</evidence>
<dbReference type="GO" id="GO:0008270">
    <property type="term" value="F:zinc ion binding"/>
    <property type="evidence" value="ECO:0007669"/>
    <property type="project" value="UniProtKB-KW"/>
</dbReference>
<gene>
    <name evidence="11" type="ORF">Slin15195_G040400</name>
</gene>
<dbReference type="InterPro" id="IPR013083">
    <property type="entry name" value="Znf_RING/FYVE/PHD"/>
</dbReference>
<feature type="compositionally biased region" description="Basic and acidic residues" evidence="9">
    <location>
        <begin position="61"/>
        <end position="79"/>
    </location>
</feature>
<dbReference type="SUPFAM" id="SSF57903">
    <property type="entry name" value="FYVE/PHD zinc finger"/>
    <property type="match status" value="1"/>
</dbReference>
<dbReference type="InterPro" id="IPR001965">
    <property type="entry name" value="Znf_PHD"/>
</dbReference>
<evidence type="ECO:0000256" key="7">
    <source>
        <dbReference type="PIRSR" id="PIRSR628651-51"/>
    </source>
</evidence>
<dbReference type="InterPro" id="IPR028651">
    <property type="entry name" value="ING_fam"/>
</dbReference>
<feature type="binding site" evidence="7">
    <location>
        <position position="139"/>
    </location>
    <ligand>
        <name>Zn(2+)</name>
        <dbReference type="ChEBI" id="CHEBI:29105"/>
        <label>2</label>
    </ligand>
</feature>
<dbReference type="Proteomes" id="UP001056384">
    <property type="component" value="Chromosome 3"/>
</dbReference>
<evidence type="ECO:0000256" key="2">
    <source>
        <dbReference type="ARBA" id="ARBA00010210"/>
    </source>
</evidence>
<comment type="similarity">
    <text evidence="2">Belongs to the ING family.</text>
</comment>
<feature type="binding site" evidence="7">
    <location>
        <position position="112"/>
    </location>
    <ligand>
        <name>Zn(2+)</name>
        <dbReference type="ChEBI" id="CHEBI:29105"/>
        <label>1</label>
    </ligand>
</feature>
<evidence type="ECO:0000256" key="5">
    <source>
        <dbReference type="ARBA" id="ARBA00022833"/>
    </source>
</evidence>
<dbReference type="PROSITE" id="PS01359">
    <property type="entry name" value="ZF_PHD_1"/>
    <property type="match status" value="1"/>
</dbReference>
<feature type="binding site" evidence="7">
    <location>
        <position position="148"/>
    </location>
    <ligand>
        <name>Zn(2+)</name>
        <dbReference type="ChEBI" id="CHEBI:29105"/>
        <label>1</label>
    </ligand>
</feature>
<keyword evidence="4 8" id="KW-0863">Zinc-finger</keyword>
<dbReference type="GO" id="GO:0000785">
    <property type="term" value="C:chromatin"/>
    <property type="evidence" value="ECO:0007669"/>
    <property type="project" value="UniProtKB-ARBA"/>
</dbReference>
<dbReference type="OrthoDB" id="3649705at2759"/>
<dbReference type="AlphaFoldDB" id="A0A9Q9ARI3"/>
<evidence type="ECO:0000256" key="4">
    <source>
        <dbReference type="ARBA" id="ARBA00022771"/>
    </source>
</evidence>
<dbReference type="InterPro" id="IPR019787">
    <property type="entry name" value="Znf_PHD-finger"/>
</dbReference>
<evidence type="ECO:0000256" key="6">
    <source>
        <dbReference type="ARBA" id="ARBA00023242"/>
    </source>
</evidence>
<accession>A0A9Q9ARI3</accession>
<proteinExistence type="inferred from homology"/>
<evidence type="ECO:0000313" key="11">
    <source>
        <dbReference type="EMBL" id="USW50721.1"/>
    </source>
</evidence>